<gene>
    <name evidence="1" type="ORF">CSLFYP84_02343</name>
</gene>
<dbReference type="AlphaFoldDB" id="A0A6N3F2U9"/>
<protein>
    <submittedName>
        <fullName evidence="1">Uncharacterized protein</fullName>
    </submittedName>
</protein>
<evidence type="ECO:0000313" key="1">
    <source>
        <dbReference type="EMBL" id="VYU46291.1"/>
    </source>
</evidence>
<sequence>MEEAKRIASLEKENFELKEEVDTLFNTVVQLKESMNLLVSRYIVNEKSR</sequence>
<reference evidence="1" key="1">
    <citation type="submission" date="2019-11" db="EMBL/GenBank/DDBJ databases">
        <authorList>
            <person name="Feng L."/>
        </authorList>
    </citation>
    <scope>NUCLEOTIDE SEQUENCE</scope>
    <source>
        <strain evidence="1">CsymbiosumLFYP84</strain>
    </source>
</reference>
<organism evidence="1">
    <name type="scientific">Clostridium symbiosum</name>
    <name type="common">Bacteroides symbiosus</name>
    <dbReference type="NCBI Taxonomy" id="1512"/>
    <lineage>
        <taxon>Bacteria</taxon>
        <taxon>Bacillati</taxon>
        <taxon>Bacillota</taxon>
        <taxon>Clostridia</taxon>
        <taxon>Lachnospirales</taxon>
        <taxon>Lachnospiraceae</taxon>
        <taxon>Otoolea</taxon>
    </lineage>
</organism>
<dbReference type="EMBL" id="CACRUA010000028">
    <property type="protein sequence ID" value="VYU46291.1"/>
    <property type="molecule type" value="Genomic_DNA"/>
</dbReference>
<proteinExistence type="predicted"/>
<accession>A0A6N3F2U9</accession>
<dbReference type="RefSeq" id="WP_021643778.1">
    <property type="nucleotide sequence ID" value="NZ_CABHNX010000215.1"/>
</dbReference>
<name>A0A6N3F2U9_CLOSY</name>